<evidence type="ECO:0000313" key="4">
    <source>
        <dbReference type="Proteomes" id="UP000663829"/>
    </source>
</evidence>
<protein>
    <submittedName>
        <fullName evidence="2">Uncharacterized protein</fullName>
    </submittedName>
</protein>
<proteinExistence type="predicted"/>
<evidence type="ECO:0000256" key="1">
    <source>
        <dbReference type="SAM" id="MobiDB-lite"/>
    </source>
</evidence>
<dbReference type="EMBL" id="CAJOBC010008642">
    <property type="protein sequence ID" value="CAF3967164.1"/>
    <property type="molecule type" value="Genomic_DNA"/>
</dbReference>
<evidence type="ECO:0000313" key="2">
    <source>
        <dbReference type="EMBL" id="CAF1202771.1"/>
    </source>
</evidence>
<comment type="caution">
    <text evidence="2">The sequence shown here is derived from an EMBL/GenBank/DDBJ whole genome shotgun (WGS) entry which is preliminary data.</text>
</comment>
<feature type="region of interest" description="Disordered" evidence="1">
    <location>
        <begin position="1"/>
        <end position="54"/>
    </location>
</feature>
<dbReference type="EMBL" id="CAJNOQ010008641">
    <property type="protein sequence ID" value="CAF1202771.1"/>
    <property type="molecule type" value="Genomic_DNA"/>
</dbReference>
<evidence type="ECO:0000313" key="3">
    <source>
        <dbReference type="EMBL" id="CAF3967164.1"/>
    </source>
</evidence>
<dbReference type="Proteomes" id="UP000681722">
    <property type="component" value="Unassembled WGS sequence"/>
</dbReference>
<gene>
    <name evidence="2" type="ORF">GPM918_LOCUS23808</name>
    <name evidence="3" type="ORF">SRO942_LOCUS23807</name>
</gene>
<reference evidence="2" key="1">
    <citation type="submission" date="2021-02" db="EMBL/GenBank/DDBJ databases">
        <authorList>
            <person name="Nowell W R."/>
        </authorList>
    </citation>
    <scope>NUCLEOTIDE SEQUENCE</scope>
</reference>
<keyword evidence="4" id="KW-1185">Reference proteome</keyword>
<accession>A0A814WIC5</accession>
<sequence>MRVPSPYPTSSPAPSPSKSIIVMSAGENTPIKPRRKRRSNRWSRRPSPRSPLKVQKFNLSYSADDVQHFLRHRPTDIIDPISSPLISYSFLNYVIRLQL</sequence>
<feature type="compositionally biased region" description="Basic residues" evidence="1">
    <location>
        <begin position="32"/>
        <end position="47"/>
    </location>
</feature>
<name>A0A814WIC5_9BILA</name>
<dbReference type="Proteomes" id="UP000663829">
    <property type="component" value="Unassembled WGS sequence"/>
</dbReference>
<feature type="compositionally biased region" description="Pro residues" evidence="1">
    <location>
        <begin position="1"/>
        <end position="15"/>
    </location>
</feature>
<organism evidence="2 4">
    <name type="scientific">Didymodactylos carnosus</name>
    <dbReference type="NCBI Taxonomy" id="1234261"/>
    <lineage>
        <taxon>Eukaryota</taxon>
        <taxon>Metazoa</taxon>
        <taxon>Spiralia</taxon>
        <taxon>Gnathifera</taxon>
        <taxon>Rotifera</taxon>
        <taxon>Eurotatoria</taxon>
        <taxon>Bdelloidea</taxon>
        <taxon>Philodinida</taxon>
        <taxon>Philodinidae</taxon>
        <taxon>Didymodactylos</taxon>
    </lineage>
</organism>
<dbReference type="AlphaFoldDB" id="A0A814WIC5"/>